<dbReference type="SUPFAM" id="SSF81324">
    <property type="entry name" value="Voltage-gated potassium channels"/>
    <property type="match status" value="1"/>
</dbReference>
<name>A0A4U7N639_9RHOB</name>
<evidence type="ECO:0000313" key="3">
    <source>
        <dbReference type="EMBL" id="TKZ21043.1"/>
    </source>
</evidence>
<keyword evidence="1" id="KW-0472">Membrane</keyword>
<feature type="transmembrane region" description="Helical" evidence="1">
    <location>
        <begin position="56"/>
        <end position="77"/>
    </location>
</feature>
<dbReference type="Proteomes" id="UP000306575">
    <property type="component" value="Unassembled WGS sequence"/>
</dbReference>
<evidence type="ECO:0000256" key="1">
    <source>
        <dbReference type="SAM" id="Phobius"/>
    </source>
</evidence>
<keyword evidence="1" id="KW-0812">Transmembrane</keyword>
<sequence>MTQEQAMSLLQQLFWGSAFLGICAAIHVAMIGFFLPYMTKLDGFLLKHAPRFRSTVMAGSGFILIAISHTAEVWVWAKALMLRGVFTDLNEALYFSLVTFTTVGYGDITLGEGARIFGTFAGVSGVLTIGISTAFLVALMGKLVPKPLSDLK</sequence>
<feature type="transmembrane region" description="Helical" evidence="1">
    <location>
        <begin position="92"/>
        <end position="110"/>
    </location>
</feature>
<comment type="caution">
    <text evidence="3">The sequence shown here is derived from an EMBL/GenBank/DDBJ whole genome shotgun (WGS) entry which is preliminary data.</text>
</comment>
<proteinExistence type="predicted"/>
<protein>
    <submittedName>
        <fullName evidence="3">Two pore domain potassium channel family protein</fullName>
    </submittedName>
</protein>
<evidence type="ECO:0000313" key="4">
    <source>
        <dbReference type="Proteomes" id="UP000306575"/>
    </source>
</evidence>
<dbReference type="EMBL" id="SULI01000007">
    <property type="protein sequence ID" value="TKZ21043.1"/>
    <property type="molecule type" value="Genomic_DNA"/>
</dbReference>
<feature type="transmembrane region" description="Helical" evidence="1">
    <location>
        <begin position="117"/>
        <end position="141"/>
    </location>
</feature>
<dbReference type="Pfam" id="PF07885">
    <property type="entry name" value="Ion_trans_2"/>
    <property type="match status" value="1"/>
</dbReference>
<accession>A0A4U7N639</accession>
<feature type="transmembrane region" description="Helical" evidence="1">
    <location>
        <begin position="12"/>
        <end position="35"/>
    </location>
</feature>
<gene>
    <name evidence="3" type="ORF">FAP39_07970</name>
</gene>
<dbReference type="OrthoDB" id="2974133at2"/>
<feature type="domain" description="Potassium channel" evidence="2">
    <location>
        <begin position="84"/>
        <end position="140"/>
    </location>
</feature>
<dbReference type="GO" id="GO:0034220">
    <property type="term" value="P:monoatomic ion transmembrane transport"/>
    <property type="evidence" value="ECO:0007669"/>
    <property type="project" value="UniProtKB-KW"/>
</dbReference>
<keyword evidence="3" id="KW-0407">Ion channel</keyword>
<keyword evidence="4" id="KW-1185">Reference proteome</keyword>
<organism evidence="3 4">
    <name type="scientific">Shimia litoralis</name>
    <dbReference type="NCBI Taxonomy" id="420403"/>
    <lineage>
        <taxon>Bacteria</taxon>
        <taxon>Pseudomonadati</taxon>
        <taxon>Pseudomonadota</taxon>
        <taxon>Alphaproteobacteria</taxon>
        <taxon>Rhodobacterales</taxon>
        <taxon>Roseobacteraceae</taxon>
    </lineage>
</organism>
<reference evidence="3 4" key="1">
    <citation type="submission" date="2019-04" db="EMBL/GenBank/DDBJ databases">
        <title>Genome sequence of Pelagicola litoralis CL-ES2.</title>
        <authorList>
            <person name="Cao J."/>
        </authorList>
    </citation>
    <scope>NUCLEOTIDE SEQUENCE [LARGE SCALE GENOMIC DNA]</scope>
    <source>
        <strain evidence="3 4">CL-ES2</strain>
    </source>
</reference>
<dbReference type="AlphaFoldDB" id="A0A4U7N639"/>
<keyword evidence="1" id="KW-1133">Transmembrane helix</keyword>
<dbReference type="Gene3D" id="1.10.287.70">
    <property type="match status" value="1"/>
</dbReference>
<dbReference type="InterPro" id="IPR013099">
    <property type="entry name" value="K_chnl_dom"/>
</dbReference>
<keyword evidence="3" id="KW-0406">Ion transport</keyword>
<evidence type="ECO:0000259" key="2">
    <source>
        <dbReference type="Pfam" id="PF07885"/>
    </source>
</evidence>
<keyword evidence="3" id="KW-0813">Transport</keyword>